<dbReference type="Proteomes" id="UP000887578">
    <property type="component" value="Unplaced"/>
</dbReference>
<name>A0A914P259_9BILA</name>
<accession>A0A914P259</accession>
<dbReference type="WBParaSite" id="PDA_v2.g11904.t1">
    <property type="protein sequence ID" value="PDA_v2.g11904.t1"/>
    <property type="gene ID" value="PDA_v2.g11904"/>
</dbReference>
<evidence type="ECO:0000313" key="2">
    <source>
        <dbReference type="WBParaSite" id="PDA_v2.g11904.t1"/>
    </source>
</evidence>
<organism evidence="1 2">
    <name type="scientific">Panagrolaimus davidi</name>
    <dbReference type="NCBI Taxonomy" id="227884"/>
    <lineage>
        <taxon>Eukaryota</taxon>
        <taxon>Metazoa</taxon>
        <taxon>Ecdysozoa</taxon>
        <taxon>Nematoda</taxon>
        <taxon>Chromadorea</taxon>
        <taxon>Rhabditida</taxon>
        <taxon>Tylenchina</taxon>
        <taxon>Panagrolaimomorpha</taxon>
        <taxon>Panagrolaimoidea</taxon>
        <taxon>Panagrolaimidae</taxon>
        <taxon>Panagrolaimus</taxon>
    </lineage>
</organism>
<sequence>MATVRSPKISADILQITSTITIPKWPPGSDFPTDILKYMKKNAIEKQALKLMKTNKYFIREKCPFIYFGNRVSLANIFVHQKLCTQNIMNYGIEKLPNNLGICGTFYIQHERLLSQFISKCVIVDLKDLTFINNKWWKIGKISYDDFKFLTSSGRLEKLDLCKTIVTSNNGKIIPYESLLDHTPELRCLRL</sequence>
<protein>
    <submittedName>
        <fullName evidence="2">Uncharacterized protein</fullName>
    </submittedName>
</protein>
<reference evidence="2" key="1">
    <citation type="submission" date="2022-11" db="UniProtKB">
        <authorList>
            <consortium name="WormBaseParasite"/>
        </authorList>
    </citation>
    <scope>IDENTIFICATION</scope>
</reference>
<evidence type="ECO:0000313" key="1">
    <source>
        <dbReference type="Proteomes" id="UP000887578"/>
    </source>
</evidence>
<dbReference type="AlphaFoldDB" id="A0A914P259"/>
<keyword evidence="1" id="KW-1185">Reference proteome</keyword>
<proteinExistence type="predicted"/>